<evidence type="ECO:0000313" key="5">
    <source>
        <dbReference type="EMBL" id="ADV47089.1"/>
    </source>
</evidence>
<dbReference type="Pfam" id="PF00329">
    <property type="entry name" value="Complex1_30kDa"/>
    <property type="match status" value="1"/>
</dbReference>
<evidence type="ECO:0000256" key="1">
    <source>
        <dbReference type="ARBA" id="ARBA00023002"/>
    </source>
</evidence>
<feature type="domain" description="NADH:ubiquinone oxidoreductase 30kDa subunit" evidence="3">
    <location>
        <begin position="4"/>
        <end position="92"/>
    </location>
</feature>
<name>E6X220_NITSE</name>
<reference evidence="5 6" key="1">
    <citation type="journal article" date="2011" name="Stand. Genomic Sci.">
        <title>Complete genome sequence of Nitratifractor salsuginis type strain (E9I37-1).</title>
        <authorList>
            <person name="Anderson I."/>
            <person name="Sikorski J."/>
            <person name="Zeytun A."/>
            <person name="Nolan M."/>
            <person name="Lapidus A."/>
            <person name="Lucas S."/>
            <person name="Hammon N."/>
            <person name="Deshpande S."/>
            <person name="Cheng J.F."/>
            <person name="Tapia R."/>
            <person name="Han C."/>
            <person name="Goodwin L."/>
            <person name="Pitluck S."/>
            <person name="Liolios K."/>
            <person name="Pagani I."/>
            <person name="Ivanova N."/>
            <person name="Huntemann M."/>
            <person name="Mavromatis K."/>
            <person name="Ovchinikova G."/>
            <person name="Pati A."/>
            <person name="Chen A."/>
            <person name="Palaniappan K."/>
            <person name="Land M."/>
            <person name="Hauser L."/>
            <person name="Brambilla E.M."/>
            <person name="Ngatchou-Djao O.D."/>
            <person name="Rohde M."/>
            <person name="Tindall B.J."/>
            <person name="Goker M."/>
            <person name="Detter J.C."/>
            <person name="Woyke T."/>
            <person name="Bristow J."/>
            <person name="Eisen J.A."/>
            <person name="Markowitz V."/>
            <person name="Hugenholtz P."/>
            <person name="Klenk H.P."/>
            <person name="Kyrpides N.C."/>
        </authorList>
    </citation>
    <scope>NUCLEOTIDE SEQUENCE [LARGE SCALE GENOMIC DNA]</scope>
    <source>
        <strain evidence="6">DSM 16511 / JCM 12458 / E9I37-1</strain>
    </source>
</reference>
<dbReference type="HOGENOM" id="CLU_015134_3_1_7"/>
<dbReference type="Gene3D" id="1.10.645.10">
    <property type="entry name" value="Cytochrome-c3 Hydrogenase, chain B"/>
    <property type="match status" value="1"/>
</dbReference>
<dbReference type="GO" id="GO:0016651">
    <property type="term" value="F:oxidoreductase activity, acting on NAD(P)H"/>
    <property type="evidence" value="ECO:0007669"/>
    <property type="project" value="InterPro"/>
</dbReference>
<keyword evidence="2" id="KW-0520">NAD</keyword>
<keyword evidence="6" id="KW-1185">Reference proteome</keyword>
<dbReference type="KEGG" id="nsa:Nitsa_1844"/>
<dbReference type="InterPro" id="IPR037232">
    <property type="entry name" value="NADH_quin_OxRdtase_su_C/D-like"/>
</dbReference>
<dbReference type="RefSeq" id="WP_013554774.1">
    <property type="nucleotide sequence ID" value="NC_014935.1"/>
</dbReference>
<keyword evidence="1" id="KW-0560">Oxidoreductase</keyword>
<dbReference type="PANTHER" id="PTHR43485:SF1">
    <property type="entry name" value="FORMATE HYDROGENLYASE SUBUNIT 5-RELATED"/>
    <property type="match status" value="1"/>
</dbReference>
<dbReference type="SUPFAM" id="SSF143243">
    <property type="entry name" value="Nqo5-like"/>
    <property type="match status" value="1"/>
</dbReference>
<evidence type="ECO:0000256" key="2">
    <source>
        <dbReference type="ARBA" id="ARBA00023027"/>
    </source>
</evidence>
<dbReference type="Pfam" id="PF00346">
    <property type="entry name" value="Complex1_49kDa"/>
    <property type="match status" value="1"/>
</dbReference>
<dbReference type="PANTHER" id="PTHR43485">
    <property type="entry name" value="HYDROGENASE-4 COMPONENT G"/>
    <property type="match status" value="1"/>
</dbReference>
<dbReference type="InterPro" id="IPR052197">
    <property type="entry name" value="ComplexI_49kDa-like"/>
</dbReference>
<reference evidence="6" key="2">
    <citation type="submission" date="2011-01" db="EMBL/GenBank/DDBJ databases">
        <title>The complete genome of Nitratifractor salsuginis DSM 16511.</title>
        <authorList>
            <consortium name="US DOE Joint Genome Institute (JGI-PGF)"/>
            <person name="Lucas S."/>
            <person name="Copeland A."/>
            <person name="Lapidus A."/>
            <person name="Bruce D."/>
            <person name="Goodwin L."/>
            <person name="Pitluck S."/>
            <person name="Kyrpides N."/>
            <person name="Mavromatis K."/>
            <person name="Ivanova N."/>
            <person name="Mikhailova N."/>
            <person name="Zeytun A."/>
            <person name="Detter J.C."/>
            <person name="Tapia R."/>
            <person name="Han C."/>
            <person name="Land M."/>
            <person name="Hauser L."/>
            <person name="Markowitz V."/>
            <person name="Cheng J.-F."/>
            <person name="Hugenholtz P."/>
            <person name="Woyke T."/>
            <person name="Wu D."/>
            <person name="Tindall B."/>
            <person name="Schuetze A."/>
            <person name="Brambilla E."/>
            <person name="Klenk H.-P."/>
            <person name="Eisen J.A."/>
        </authorList>
    </citation>
    <scope>NUCLEOTIDE SEQUENCE [LARGE SCALE GENOMIC DNA]</scope>
    <source>
        <strain evidence="6">DSM 16511 / JCM 12458 / E9I37-1</strain>
    </source>
</reference>
<dbReference type="GO" id="GO:0008137">
    <property type="term" value="F:NADH dehydrogenase (ubiquinone) activity"/>
    <property type="evidence" value="ECO:0007669"/>
    <property type="project" value="InterPro"/>
</dbReference>
<protein>
    <submittedName>
        <fullName evidence="5">NADH dehydrogenase (Ubiquinone) 30 kDa subunit</fullName>
    </submittedName>
</protein>
<dbReference type="eggNOG" id="COG3262">
    <property type="taxonomic scope" value="Bacteria"/>
</dbReference>
<dbReference type="AlphaFoldDB" id="E6X220"/>
<dbReference type="InterPro" id="IPR001268">
    <property type="entry name" value="NADH_UbQ_OxRdtase_30kDa_su"/>
</dbReference>
<organism evidence="5 6">
    <name type="scientific">Nitratifractor salsuginis (strain DSM 16511 / JCM 12458 / E9I37-1)</name>
    <dbReference type="NCBI Taxonomy" id="749222"/>
    <lineage>
        <taxon>Bacteria</taxon>
        <taxon>Pseudomonadati</taxon>
        <taxon>Campylobacterota</taxon>
        <taxon>Epsilonproteobacteria</taxon>
        <taxon>Campylobacterales</taxon>
        <taxon>Sulfurovaceae</taxon>
        <taxon>Nitratifractor</taxon>
    </lineage>
</organism>
<dbReference type="Proteomes" id="UP000008633">
    <property type="component" value="Chromosome"/>
</dbReference>
<dbReference type="eggNOG" id="COG3261">
    <property type="taxonomic scope" value="Bacteria"/>
</dbReference>
<accession>E6X220</accession>
<dbReference type="EMBL" id="CP002452">
    <property type="protein sequence ID" value="ADV47089.1"/>
    <property type="molecule type" value="Genomic_DNA"/>
</dbReference>
<evidence type="ECO:0000259" key="3">
    <source>
        <dbReference type="Pfam" id="PF00329"/>
    </source>
</evidence>
<dbReference type="SUPFAM" id="SSF56762">
    <property type="entry name" value="HydB/Nqo4-like"/>
    <property type="match status" value="1"/>
</dbReference>
<dbReference type="InterPro" id="IPR029014">
    <property type="entry name" value="NiFe-Hase_large"/>
</dbReference>
<evidence type="ECO:0000313" key="6">
    <source>
        <dbReference type="Proteomes" id="UP000008633"/>
    </source>
</evidence>
<dbReference type="STRING" id="749222.Nitsa_1844"/>
<dbReference type="OrthoDB" id="9801496at2"/>
<dbReference type="Gene3D" id="3.30.460.80">
    <property type="entry name" value="NADH:ubiquinone oxidoreductase, 30kDa subunit"/>
    <property type="match status" value="1"/>
</dbReference>
<dbReference type="InterPro" id="IPR001135">
    <property type="entry name" value="NADH_Q_OxRdtase_suD"/>
</dbReference>
<evidence type="ECO:0000259" key="4">
    <source>
        <dbReference type="Pfam" id="PF00346"/>
    </source>
</evidence>
<dbReference type="GO" id="GO:0051287">
    <property type="term" value="F:NAD binding"/>
    <property type="evidence" value="ECO:0007669"/>
    <property type="project" value="InterPro"/>
</dbReference>
<feature type="domain" description="NADH-quinone oxidoreductase subunit D" evidence="4">
    <location>
        <begin position="249"/>
        <end position="463"/>
    </location>
</feature>
<gene>
    <name evidence="5" type="ordered locus">Nitsa_1844</name>
</gene>
<dbReference type="GO" id="GO:0048038">
    <property type="term" value="F:quinone binding"/>
    <property type="evidence" value="ECO:0007669"/>
    <property type="project" value="InterPro"/>
</dbReference>
<sequence length="467" mass="52817">MKRLIARYAVDRGDNFELLTRFDDGMVREQVSRSQPVAASIMPRFPAAIWFERKTADDFGIRFEGAFDFRPLVHHERWPEGVYPMRRDFDVHTVLEAAEYRPYHYETIGGDGVFEVAVGPIHAGIIEPGHFHFSQAGEDMLHQEVRHFYKYRGIEKMLEGKNLAEAAPIVSRISGNESVAAQSAFLHIVEESTAQELPEALRLRHALLLELERIIHHWTDLGFIPNDAGFGAALAWGSARAEEARRLMARLTRSRFGFEALFRELPAWDLGEISSFAQRMEEAIGWFENWIVDIPSLWDRMDTTGILKADDAKRYGCVGVMARASGLSLDVRSDDPFYTERGFAAATETSGDVAARFKVRIAEVKSSLALIQSFVRELMEKGAESGEDFSLLESEAKDGFYESFVESSLGEIYMSIEIEAGKIGRFFYRDPSFVNWQALHLMMPGNIIADFPLINKSCDLSYAGNDL</sequence>
<proteinExistence type="predicted"/>